<feature type="domain" description="PAS" evidence="12">
    <location>
        <begin position="21"/>
        <end position="73"/>
    </location>
</feature>
<accession>A0A1M5WNW8</accession>
<dbReference type="EC" id="2.7.13.3" evidence="2"/>
<evidence type="ECO:0000256" key="3">
    <source>
        <dbReference type="ARBA" id="ARBA00022553"/>
    </source>
</evidence>
<dbReference type="PROSITE" id="PS50112">
    <property type="entry name" value="PAS"/>
    <property type="match status" value="2"/>
</dbReference>
<proteinExistence type="predicted"/>
<dbReference type="OrthoDB" id="5429506at2"/>
<dbReference type="Gene3D" id="1.10.287.130">
    <property type="match status" value="1"/>
</dbReference>
<dbReference type="Gene3D" id="3.40.50.2300">
    <property type="match status" value="1"/>
</dbReference>
<organism evidence="14 15">
    <name type="scientific">Desulfofustis glycolicus DSM 9705</name>
    <dbReference type="NCBI Taxonomy" id="1121409"/>
    <lineage>
        <taxon>Bacteria</taxon>
        <taxon>Pseudomonadati</taxon>
        <taxon>Thermodesulfobacteriota</taxon>
        <taxon>Desulfobulbia</taxon>
        <taxon>Desulfobulbales</taxon>
        <taxon>Desulfocapsaceae</taxon>
        <taxon>Desulfofustis</taxon>
    </lineage>
</organism>
<feature type="domain" description="Histidine kinase" evidence="10">
    <location>
        <begin position="278"/>
        <end position="505"/>
    </location>
</feature>
<dbReference type="Pfam" id="PF00072">
    <property type="entry name" value="Response_reg"/>
    <property type="match status" value="1"/>
</dbReference>
<dbReference type="InterPro" id="IPR013767">
    <property type="entry name" value="PAS_fold"/>
</dbReference>
<dbReference type="RefSeq" id="WP_073376357.1">
    <property type="nucleotide sequence ID" value="NZ_FQXS01000014.1"/>
</dbReference>
<keyword evidence="6" id="KW-0418">Kinase</keyword>
<dbReference type="PROSITE" id="PS50109">
    <property type="entry name" value="HIS_KIN"/>
    <property type="match status" value="1"/>
</dbReference>
<keyword evidence="7" id="KW-0067">ATP-binding</keyword>
<dbReference type="InterPro" id="IPR005467">
    <property type="entry name" value="His_kinase_dom"/>
</dbReference>
<dbReference type="InterPro" id="IPR004358">
    <property type="entry name" value="Sig_transdc_His_kin-like_C"/>
</dbReference>
<evidence type="ECO:0000259" key="11">
    <source>
        <dbReference type="PROSITE" id="PS50110"/>
    </source>
</evidence>
<evidence type="ECO:0000256" key="1">
    <source>
        <dbReference type="ARBA" id="ARBA00000085"/>
    </source>
</evidence>
<feature type="domain" description="PAS" evidence="12">
    <location>
        <begin position="140"/>
        <end position="187"/>
    </location>
</feature>
<dbReference type="PROSITE" id="PS50113">
    <property type="entry name" value="PAC"/>
    <property type="match status" value="1"/>
</dbReference>
<dbReference type="InterPro" id="IPR003661">
    <property type="entry name" value="HisK_dim/P_dom"/>
</dbReference>
<comment type="catalytic activity">
    <reaction evidence="1">
        <text>ATP + protein L-histidine = ADP + protein N-phospho-L-histidine.</text>
        <dbReference type="EC" id="2.7.13.3"/>
    </reaction>
</comment>
<dbReference type="PANTHER" id="PTHR43065">
    <property type="entry name" value="SENSOR HISTIDINE KINASE"/>
    <property type="match status" value="1"/>
</dbReference>
<dbReference type="STRING" id="1121409.SAMN02745124_02411"/>
<dbReference type="Pfam" id="PF02518">
    <property type="entry name" value="HATPase_c"/>
    <property type="match status" value="1"/>
</dbReference>
<dbReference type="CDD" id="cd00156">
    <property type="entry name" value="REC"/>
    <property type="match status" value="1"/>
</dbReference>
<reference evidence="14 15" key="1">
    <citation type="submission" date="2016-11" db="EMBL/GenBank/DDBJ databases">
        <authorList>
            <person name="Jaros S."/>
            <person name="Januszkiewicz K."/>
            <person name="Wedrychowicz H."/>
        </authorList>
    </citation>
    <scope>NUCLEOTIDE SEQUENCE [LARGE SCALE GENOMIC DNA]</scope>
    <source>
        <strain evidence="14 15">DSM 9705</strain>
    </source>
</reference>
<dbReference type="SMART" id="SM00448">
    <property type="entry name" value="REC"/>
    <property type="match status" value="1"/>
</dbReference>
<dbReference type="Gene3D" id="3.30.565.10">
    <property type="entry name" value="Histidine kinase-like ATPase, C-terminal domain"/>
    <property type="match status" value="1"/>
</dbReference>
<evidence type="ECO:0000313" key="14">
    <source>
        <dbReference type="EMBL" id="SHH89218.1"/>
    </source>
</evidence>
<dbReference type="PROSITE" id="PS50110">
    <property type="entry name" value="RESPONSE_REGULATORY"/>
    <property type="match status" value="1"/>
</dbReference>
<evidence type="ECO:0000259" key="10">
    <source>
        <dbReference type="PROSITE" id="PS50109"/>
    </source>
</evidence>
<dbReference type="SUPFAM" id="SSF52172">
    <property type="entry name" value="CheY-like"/>
    <property type="match status" value="1"/>
</dbReference>
<dbReference type="InterPro" id="IPR013656">
    <property type="entry name" value="PAS_4"/>
</dbReference>
<dbReference type="InterPro" id="IPR035965">
    <property type="entry name" value="PAS-like_dom_sf"/>
</dbReference>
<dbReference type="Pfam" id="PF00512">
    <property type="entry name" value="HisKA"/>
    <property type="match status" value="1"/>
</dbReference>
<gene>
    <name evidence="14" type="ORF">SAMN02745124_02411</name>
</gene>
<dbReference type="GO" id="GO:0006355">
    <property type="term" value="P:regulation of DNA-templated transcription"/>
    <property type="evidence" value="ECO:0007669"/>
    <property type="project" value="InterPro"/>
</dbReference>
<dbReference type="SUPFAM" id="SSF47384">
    <property type="entry name" value="Homodimeric domain of signal transducing histidine kinase"/>
    <property type="match status" value="1"/>
</dbReference>
<dbReference type="CDD" id="cd00130">
    <property type="entry name" value="PAS"/>
    <property type="match status" value="2"/>
</dbReference>
<feature type="domain" description="PAC" evidence="13">
    <location>
        <begin position="211"/>
        <end position="265"/>
    </location>
</feature>
<evidence type="ECO:0000256" key="2">
    <source>
        <dbReference type="ARBA" id="ARBA00012438"/>
    </source>
</evidence>
<dbReference type="SUPFAM" id="SSF55874">
    <property type="entry name" value="ATPase domain of HSP90 chaperone/DNA topoisomerase II/histidine kinase"/>
    <property type="match status" value="1"/>
</dbReference>
<dbReference type="SMART" id="SM00091">
    <property type="entry name" value="PAS"/>
    <property type="match status" value="2"/>
</dbReference>
<dbReference type="AlphaFoldDB" id="A0A1M5WNW8"/>
<evidence type="ECO:0000256" key="6">
    <source>
        <dbReference type="ARBA" id="ARBA00022777"/>
    </source>
</evidence>
<evidence type="ECO:0000259" key="12">
    <source>
        <dbReference type="PROSITE" id="PS50112"/>
    </source>
</evidence>
<protein>
    <recommendedName>
        <fullName evidence="2">histidine kinase</fullName>
        <ecNumber evidence="2">2.7.13.3</ecNumber>
    </recommendedName>
</protein>
<feature type="domain" description="Response regulatory" evidence="11">
    <location>
        <begin position="524"/>
        <end position="640"/>
    </location>
</feature>
<dbReference type="EMBL" id="FQXS01000014">
    <property type="protein sequence ID" value="SHH89218.1"/>
    <property type="molecule type" value="Genomic_DNA"/>
</dbReference>
<name>A0A1M5WNW8_9BACT</name>
<dbReference type="Proteomes" id="UP000184139">
    <property type="component" value="Unassembled WGS sequence"/>
</dbReference>
<dbReference type="Pfam" id="PF00989">
    <property type="entry name" value="PAS"/>
    <property type="match status" value="1"/>
</dbReference>
<evidence type="ECO:0000313" key="15">
    <source>
        <dbReference type="Proteomes" id="UP000184139"/>
    </source>
</evidence>
<evidence type="ECO:0000256" key="4">
    <source>
        <dbReference type="ARBA" id="ARBA00022679"/>
    </source>
</evidence>
<dbReference type="InterPro" id="IPR011006">
    <property type="entry name" value="CheY-like_superfamily"/>
</dbReference>
<dbReference type="SUPFAM" id="SSF55785">
    <property type="entry name" value="PYP-like sensor domain (PAS domain)"/>
    <property type="match status" value="2"/>
</dbReference>
<dbReference type="InterPro" id="IPR000700">
    <property type="entry name" value="PAS-assoc_C"/>
</dbReference>
<feature type="modified residue" description="4-aspartylphosphate" evidence="9">
    <location>
        <position position="575"/>
    </location>
</feature>
<evidence type="ECO:0000256" key="9">
    <source>
        <dbReference type="PROSITE-ProRule" id="PRU00169"/>
    </source>
</evidence>
<sequence>MTDIHDNGSRTRSISAAISRGKHEWEQTVDAIDDIITIMETDLQIIRANRAAHRLFGYQLGELVGKRCYEAFHGRQDPCPLCPAAVLTEIGIPQRHLVRNEVLGRTFELSIAKIPAADGSAGRIVQIARDVTDTLRQEEERRRLSTAIEQTSEMVVITDTQGIIRYINPAFSETTGYSREEAIGHNMNLLKSGRHDEAFYRQLWETILSGRVWKGRLVNRAKDGTLFSEMTTISPIVDADRTVSAFVAVKRDISREEELEKQLQQAVKLEAIGTLAGGIAHDFNNILSAILGYAQIAKGQLADDDPLAYPLDHILAAGDRAAELISQILTFSRQDLGDEPLRPLKAQSIIKEALKLLRSSFPSTIKLTYRIDSDAPAIMADAGQIHQVIMNLCTNARQAIETEHGTIQVTVSAVDLDESAGALHHPALPAGRYLKISVADSGCGMDETIRQRIFDPFFTTKPKDRGTGLGLAVVHGIVKKHRGNISVTSEPGRGTTFDIHLPAIAEPAETTTEKPAPVRGGSEHIMLVDDEQQLTDLLTTTLERLGYQVTAFTDSLEAVRCFRENSGAFDLVITDMTMPNMTGTEMAREMLALRPALPIILITGYHERIDRSTALRIGIRVFINKPLRRNILAHSIREILDHGLDPDHR</sequence>
<dbReference type="InterPro" id="IPR003594">
    <property type="entry name" value="HATPase_dom"/>
</dbReference>
<dbReference type="NCBIfam" id="TIGR00229">
    <property type="entry name" value="sensory_box"/>
    <property type="match status" value="2"/>
</dbReference>
<evidence type="ECO:0000256" key="7">
    <source>
        <dbReference type="ARBA" id="ARBA00022840"/>
    </source>
</evidence>
<keyword evidence="3 9" id="KW-0597">Phosphoprotein</keyword>
<dbReference type="InterPro" id="IPR036097">
    <property type="entry name" value="HisK_dim/P_sf"/>
</dbReference>
<dbReference type="SMART" id="SM00388">
    <property type="entry name" value="HisKA"/>
    <property type="match status" value="1"/>
</dbReference>
<keyword evidence="4" id="KW-0808">Transferase</keyword>
<dbReference type="SMART" id="SM00387">
    <property type="entry name" value="HATPase_c"/>
    <property type="match status" value="1"/>
</dbReference>
<dbReference type="SMART" id="SM00086">
    <property type="entry name" value="PAC"/>
    <property type="match status" value="1"/>
</dbReference>
<dbReference type="PANTHER" id="PTHR43065:SF42">
    <property type="entry name" value="TWO-COMPONENT SENSOR PPRA"/>
    <property type="match status" value="1"/>
</dbReference>
<dbReference type="Gene3D" id="3.30.450.20">
    <property type="entry name" value="PAS domain"/>
    <property type="match status" value="2"/>
</dbReference>
<dbReference type="PRINTS" id="PR00344">
    <property type="entry name" value="BCTRLSENSOR"/>
</dbReference>
<dbReference type="InterPro" id="IPR036890">
    <property type="entry name" value="HATPase_C_sf"/>
</dbReference>
<dbReference type="InterPro" id="IPR000014">
    <property type="entry name" value="PAS"/>
</dbReference>
<evidence type="ECO:0000259" key="13">
    <source>
        <dbReference type="PROSITE" id="PS50113"/>
    </source>
</evidence>
<dbReference type="GO" id="GO:0005524">
    <property type="term" value="F:ATP binding"/>
    <property type="evidence" value="ECO:0007669"/>
    <property type="project" value="UniProtKB-KW"/>
</dbReference>
<evidence type="ECO:0000256" key="5">
    <source>
        <dbReference type="ARBA" id="ARBA00022741"/>
    </source>
</evidence>
<keyword evidence="15" id="KW-1185">Reference proteome</keyword>
<dbReference type="Pfam" id="PF08448">
    <property type="entry name" value="PAS_4"/>
    <property type="match status" value="1"/>
</dbReference>
<evidence type="ECO:0000256" key="8">
    <source>
        <dbReference type="ARBA" id="ARBA00023012"/>
    </source>
</evidence>
<keyword evidence="8" id="KW-0902">Two-component regulatory system</keyword>
<dbReference type="GO" id="GO:0000155">
    <property type="term" value="F:phosphorelay sensor kinase activity"/>
    <property type="evidence" value="ECO:0007669"/>
    <property type="project" value="InterPro"/>
</dbReference>
<dbReference type="CDD" id="cd00082">
    <property type="entry name" value="HisKA"/>
    <property type="match status" value="1"/>
</dbReference>
<dbReference type="InterPro" id="IPR001610">
    <property type="entry name" value="PAC"/>
</dbReference>
<keyword evidence="5" id="KW-0547">Nucleotide-binding</keyword>
<dbReference type="InterPro" id="IPR001789">
    <property type="entry name" value="Sig_transdc_resp-reg_receiver"/>
</dbReference>